<gene>
    <name evidence="2" type="ORF">DOO78_10915</name>
</gene>
<dbReference type="InterPro" id="IPR029058">
    <property type="entry name" value="AB_hydrolase_fold"/>
</dbReference>
<dbReference type="AlphaFoldDB" id="A0A327M7Y6"/>
<evidence type="ECO:0000313" key="3">
    <source>
        <dbReference type="Proteomes" id="UP000249065"/>
    </source>
</evidence>
<sequence>MPRRRRAAGRSRRRLAALRYDHWPRRVAPREGRPTKRLDRRHAALHNKPRTRKPSPMTVVTPLPARELMLRGAETMSRVMDQARALADVTRRQAEALRPDFVAPRLPPAPSDPFTLARDAAEYAVDAAQRAVLFWDTMRQAGNTFTEHELAGCPPVLFFEHEMVVDGRTLSRPSNYALVRIKVPEGCPPTDAKLRPFVIIDPRAGHGAGIGGFKSDSQVGVALRRGHPVYFVIFFRDPEPGQTILDITQAEGIFLRKVAEAHPEAPKPVVIGNCQGGWAVMMLGASQPELTGALVLNGAPLSYWAGERGRNPMRYLGGLAGGSWPAALLADLGNGKFDGANLVLNFESLSPGNTWFKKYYNLFANADTEAPRFLEFERWWGGYFLMNRDEIRWIVENLFIGDRFARGEISAGGGATFNMRAVRSPVVVFASAGDNITPPGQALRWIADVYRDEQEIKALGQTIVYLMHDEIGHLGIFVSGAVALKEHSEIAELLTLIDSVAPGLYEMLITREPGSNAWQVELKERTIADIRIRSGEAKNEAFPAVARISALNQSLYDLFVAPVVRQAATEESAELRRQMHPLRLRRTLVSDRNPAMAPVAALAEQVRQHRAPARRDNPFLAWERLWADGIERSIDTWRDWRDAWTEIAFHGVYGMLAAVGVAGGETPEEPPSAAALADAPEVRQALGRIATGGYAEAVVRMMILLAQARGGVRRSRLARSNAVMQNEPPFSEMTASARQALIREQTVIASMAPAEALAALPKLLPKLADRRRAMATVEDVAGPEEELGDAALAMLNQLRSALGLAAGLVPVGYEQAAVPD</sequence>
<feature type="compositionally biased region" description="Basic and acidic residues" evidence="1">
    <location>
        <begin position="26"/>
        <end position="37"/>
    </location>
</feature>
<dbReference type="SUPFAM" id="SSF53474">
    <property type="entry name" value="alpha/beta-Hydrolases"/>
    <property type="match status" value="1"/>
</dbReference>
<dbReference type="OrthoDB" id="7231451at2"/>
<reference evidence="3" key="1">
    <citation type="submission" date="2018-06" db="EMBL/GenBank/DDBJ databases">
        <authorList>
            <person name="Khan S.A."/>
        </authorList>
    </citation>
    <scope>NUCLEOTIDE SEQUENCE [LARGE SCALE GENOMIC DNA]</scope>
    <source>
        <strain evidence="3">DB-1506</strain>
    </source>
</reference>
<accession>A0A327M7Y6</accession>
<organism evidence="2 3">
    <name type="scientific">Roseicella frigidaeris</name>
    <dbReference type="NCBI Taxonomy" id="2230885"/>
    <lineage>
        <taxon>Bacteria</taxon>
        <taxon>Pseudomonadati</taxon>
        <taxon>Pseudomonadota</taxon>
        <taxon>Alphaproteobacteria</taxon>
        <taxon>Acetobacterales</taxon>
        <taxon>Roseomonadaceae</taxon>
        <taxon>Roseicella</taxon>
    </lineage>
</organism>
<dbReference type="PANTHER" id="PTHR36837">
    <property type="entry name" value="POLY(3-HYDROXYALKANOATE) POLYMERASE SUBUNIT PHAC"/>
    <property type="match status" value="1"/>
</dbReference>
<comment type="caution">
    <text evidence="2">The sequence shown here is derived from an EMBL/GenBank/DDBJ whole genome shotgun (WGS) entry which is preliminary data.</text>
</comment>
<dbReference type="InterPro" id="IPR024501">
    <property type="entry name" value="DUF3141"/>
</dbReference>
<dbReference type="EMBL" id="QLIX01000006">
    <property type="protein sequence ID" value="RAI59040.1"/>
    <property type="molecule type" value="Genomic_DNA"/>
</dbReference>
<feature type="region of interest" description="Disordered" evidence="1">
    <location>
        <begin position="26"/>
        <end position="58"/>
    </location>
</feature>
<name>A0A327M7Y6_9PROT</name>
<keyword evidence="3" id="KW-1185">Reference proteome</keyword>
<dbReference type="Pfam" id="PF11339">
    <property type="entry name" value="DUF3141"/>
    <property type="match status" value="1"/>
</dbReference>
<dbReference type="InterPro" id="IPR051321">
    <property type="entry name" value="PHA/PHB_synthase"/>
</dbReference>
<protein>
    <submittedName>
        <fullName evidence="2">Alpha/beta hydrolase</fullName>
    </submittedName>
</protein>
<dbReference type="PANTHER" id="PTHR36837:SF2">
    <property type="entry name" value="POLY(3-HYDROXYALKANOATE) POLYMERASE SUBUNIT PHAC"/>
    <property type="match status" value="1"/>
</dbReference>
<evidence type="ECO:0000256" key="1">
    <source>
        <dbReference type="SAM" id="MobiDB-lite"/>
    </source>
</evidence>
<keyword evidence="2" id="KW-0378">Hydrolase</keyword>
<evidence type="ECO:0000313" key="2">
    <source>
        <dbReference type="EMBL" id="RAI59040.1"/>
    </source>
</evidence>
<dbReference type="Gene3D" id="3.40.50.1820">
    <property type="entry name" value="alpha/beta hydrolase"/>
    <property type="match status" value="1"/>
</dbReference>
<feature type="compositionally biased region" description="Basic residues" evidence="1">
    <location>
        <begin position="38"/>
        <end position="53"/>
    </location>
</feature>
<dbReference type="Proteomes" id="UP000249065">
    <property type="component" value="Unassembled WGS sequence"/>
</dbReference>
<dbReference type="GO" id="GO:0016787">
    <property type="term" value="F:hydrolase activity"/>
    <property type="evidence" value="ECO:0007669"/>
    <property type="project" value="UniProtKB-KW"/>
</dbReference>
<proteinExistence type="predicted"/>